<name>A0A8J1XR66_OWEFU</name>
<evidence type="ECO:0000256" key="9">
    <source>
        <dbReference type="ARBA" id="ARBA00023201"/>
    </source>
</evidence>
<evidence type="ECO:0000256" key="11">
    <source>
        <dbReference type="RuleBase" id="RU000679"/>
    </source>
</evidence>
<evidence type="ECO:0000256" key="8">
    <source>
        <dbReference type="ARBA" id="ARBA00023136"/>
    </source>
</evidence>
<accession>A0A8J1XR66</accession>
<dbReference type="PRINTS" id="PR01078">
    <property type="entry name" value="AMINACHANNEL"/>
</dbReference>
<evidence type="ECO:0000256" key="4">
    <source>
        <dbReference type="ARBA" id="ARBA00022692"/>
    </source>
</evidence>
<gene>
    <name evidence="14" type="ORF">OFUS_LOCUS6545</name>
</gene>
<dbReference type="Proteomes" id="UP000749559">
    <property type="component" value="Unassembled WGS sequence"/>
</dbReference>
<dbReference type="AlphaFoldDB" id="A0A8J1XR66"/>
<dbReference type="GO" id="GO:0015280">
    <property type="term" value="F:ligand-gated sodium channel activity"/>
    <property type="evidence" value="ECO:0007669"/>
    <property type="project" value="TreeGrafter"/>
</dbReference>
<comment type="caution">
    <text evidence="14">The sequence shown here is derived from an EMBL/GenBank/DDBJ whole genome shotgun (WGS) entry which is preliminary data.</text>
</comment>
<keyword evidence="8 13" id="KW-0472">Membrane</keyword>
<organism evidence="14 15">
    <name type="scientific">Owenia fusiformis</name>
    <name type="common">Polychaete worm</name>
    <dbReference type="NCBI Taxonomy" id="6347"/>
    <lineage>
        <taxon>Eukaryota</taxon>
        <taxon>Metazoa</taxon>
        <taxon>Spiralia</taxon>
        <taxon>Lophotrochozoa</taxon>
        <taxon>Annelida</taxon>
        <taxon>Polychaeta</taxon>
        <taxon>Sedentaria</taxon>
        <taxon>Canalipalpata</taxon>
        <taxon>Sabellida</taxon>
        <taxon>Oweniida</taxon>
        <taxon>Oweniidae</taxon>
        <taxon>Owenia</taxon>
    </lineage>
</organism>
<keyword evidence="7 11" id="KW-0406">Ion transport</keyword>
<comment type="similarity">
    <text evidence="11">Belongs to the amiloride-sensitive sodium channel (TC 1.A.6) family.</text>
</comment>
<dbReference type="OrthoDB" id="5874059at2759"/>
<dbReference type="Gene3D" id="2.60.470.10">
    <property type="entry name" value="Acid-sensing ion channels like domains"/>
    <property type="match status" value="1"/>
</dbReference>
<dbReference type="Gene3D" id="1.10.287.770">
    <property type="entry name" value="YojJ-like"/>
    <property type="match status" value="1"/>
</dbReference>
<dbReference type="Pfam" id="PF00858">
    <property type="entry name" value="ASC"/>
    <property type="match status" value="2"/>
</dbReference>
<reference evidence="14" key="1">
    <citation type="submission" date="2022-03" db="EMBL/GenBank/DDBJ databases">
        <authorList>
            <person name="Martin C."/>
        </authorList>
    </citation>
    <scope>NUCLEOTIDE SEQUENCE</scope>
</reference>
<keyword evidence="9 11" id="KW-0739">Sodium transport</keyword>
<dbReference type="PANTHER" id="PTHR11690:SF248">
    <property type="entry name" value="PICKPOCKET 17, ISOFORM A"/>
    <property type="match status" value="1"/>
</dbReference>
<keyword evidence="6" id="KW-0915">Sodium</keyword>
<dbReference type="GO" id="GO:0005886">
    <property type="term" value="C:plasma membrane"/>
    <property type="evidence" value="ECO:0007669"/>
    <property type="project" value="TreeGrafter"/>
</dbReference>
<keyword evidence="10 11" id="KW-0407">Ion channel</keyword>
<keyword evidence="5 13" id="KW-1133">Transmembrane helix</keyword>
<dbReference type="EMBL" id="CAIIXF020000003">
    <property type="protein sequence ID" value="CAH1779770.1"/>
    <property type="molecule type" value="Genomic_DNA"/>
</dbReference>
<keyword evidence="4 11" id="KW-0812">Transmembrane</keyword>
<proteinExistence type="inferred from homology"/>
<evidence type="ECO:0000256" key="13">
    <source>
        <dbReference type="SAM" id="Phobius"/>
    </source>
</evidence>
<dbReference type="InterPro" id="IPR001873">
    <property type="entry name" value="ENaC"/>
</dbReference>
<comment type="subcellular location">
    <subcellularLocation>
        <location evidence="1">Membrane</location>
        <topology evidence="1">Multi-pass membrane protein</topology>
    </subcellularLocation>
</comment>
<evidence type="ECO:0000256" key="6">
    <source>
        <dbReference type="ARBA" id="ARBA00023053"/>
    </source>
</evidence>
<feature type="transmembrane region" description="Helical" evidence="13">
    <location>
        <begin position="161"/>
        <end position="187"/>
    </location>
</feature>
<keyword evidence="15" id="KW-1185">Reference proteome</keyword>
<evidence type="ECO:0000256" key="3">
    <source>
        <dbReference type="ARBA" id="ARBA00022461"/>
    </source>
</evidence>
<evidence type="ECO:0000313" key="15">
    <source>
        <dbReference type="Proteomes" id="UP000749559"/>
    </source>
</evidence>
<feature type="transmembrane region" description="Helical" evidence="13">
    <location>
        <begin position="746"/>
        <end position="768"/>
    </location>
</feature>
<evidence type="ECO:0000256" key="10">
    <source>
        <dbReference type="ARBA" id="ARBA00023303"/>
    </source>
</evidence>
<feature type="region of interest" description="Disordered" evidence="12">
    <location>
        <begin position="62"/>
        <end position="95"/>
    </location>
</feature>
<evidence type="ECO:0000256" key="12">
    <source>
        <dbReference type="SAM" id="MobiDB-lite"/>
    </source>
</evidence>
<evidence type="ECO:0000256" key="2">
    <source>
        <dbReference type="ARBA" id="ARBA00022448"/>
    </source>
</evidence>
<evidence type="ECO:0000256" key="5">
    <source>
        <dbReference type="ARBA" id="ARBA00022989"/>
    </source>
</evidence>
<keyword evidence="3 11" id="KW-0894">Sodium channel</keyword>
<evidence type="ECO:0000256" key="1">
    <source>
        <dbReference type="ARBA" id="ARBA00004141"/>
    </source>
</evidence>
<sequence>MQRVADDPRHNMIKGPGNNVADINAASCAAGINEGLGPNEANEHIYADVVVEIKINTLEEPSKKEPLHAMATASSNPASTEDRANGTIDSNEISNAESKGRNVAFNLPLTAGIEETRNVSAKDQPNDSMRKKVSSTLSEYAEMASVNGPKRIVRAKSRPSMVAWSVIFLGVVCMAVYLIVGVVVKYYTYPIQDGITIKTQPLAFPAVTLCPFIPNSMSDLKKALRSKEAKLPFANLLGDKITETMIRYHISAVHTRNMYEFSINPETFGLLKFNGTDINMKKIFQLREALRSSGWLVENVPINDFSRNLLKQIKSKDFIMECTYNDKACDDLIDISISNTVYGRCFTLNVNESIGYVQEVGPDKGLVLLLYTGRHNPLQRIGMGNGGYEFESKYAEPSDGVKVVVHKPGTMPRPYSDGFFVTPGRLAAVGITQSERTRLLPPHGECTDAVFNTNTTYKYTYEICVDQCIQERIKENCGCVSPMFPVPKDHDFKRIQYCGNISDIFKSYNDNETSAELSMFSVLLEYTERLHASEKGDFEHYIDTILSTPELRKQLANTVDEIIARLQCENHWMISDKDSCKCKRQCKENEYTHLINTIPWPEKSVVDTGGHRGFVKFFQKHKHFETLMHNLVGLTREIGDLHFYRQSQIENMLRGEKSEFRNTAEALVALILTTRFDFMNELFLYTENFQNVYGISSFTIATYLDKFIDTNFLKLNIHFESLDVRVVYEERTYTYASVIKDIGNVFGFYLGMSVFSVMEAVFMICLLIKLVICQMVRSEENDDDNIGEQHIKGTDDID</sequence>
<keyword evidence="2 11" id="KW-0813">Transport</keyword>
<protein>
    <submittedName>
        <fullName evidence="14">Uncharacterized protein</fullName>
    </submittedName>
</protein>
<dbReference type="PANTHER" id="PTHR11690">
    <property type="entry name" value="AMILORIDE-SENSITIVE SODIUM CHANNEL-RELATED"/>
    <property type="match status" value="1"/>
</dbReference>
<evidence type="ECO:0000256" key="7">
    <source>
        <dbReference type="ARBA" id="ARBA00023065"/>
    </source>
</evidence>
<evidence type="ECO:0000313" key="14">
    <source>
        <dbReference type="EMBL" id="CAH1779770.1"/>
    </source>
</evidence>